<dbReference type="Pfam" id="PF03466">
    <property type="entry name" value="LysR_substrate"/>
    <property type="match status" value="1"/>
</dbReference>
<evidence type="ECO:0000313" key="6">
    <source>
        <dbReference type="EMBL" id="QJY50800.1"/>
    </source>
</evidence>
<dbReference type="InterPro" id="IPR036390">
    <property type="entry name" value="WH_DNA-bd_sf"/>
</dbReference>
<dbReference type="Gene3D" id="1.10.10.10">
    <property type="entry name" value="Winged helix-like DNA-binding domain superfamily/Winged helix DNA-binding domain"/>
    <property type="match status" value="1"/>
</dbReference>
<dbReference type="AlphaFoldDB" id="A0A6M6JTQ3"/>
<dbReference type="PANTHER" id="PTHR30346">
    <property type="entry name" value="TRANSCRIPTIONAL DUAL REGULATOR HCAR-RELATED"/>
    <property type="match status" value="1"/>
</dbReference>
<dbReference type="Gene3D" id="3.40.190.10">
    <property type="entry name" value="Periplasmic binding protein-like II"/>
    <property type="match status" value="2"/>
</dbReference>
<keyword evidence="2" id="KW-0805">Transcription regulation</keyword>
<accession>A0A6M6JTQ3</accession>
<dbReference type="Pfam" id="PF00126">
    <property type="entry name" value="HTH_1"/>
    <property type="match status" value="1"/>
</dbReference>
<gene>
    <name evidence="6" type="ORF">HOP40_21625</name>
</gene>
<dbReference type="InterPro" id="IPR005119">
    <property type="entry name" value="LysR_subst-bd"/>
</dbReference>
<dbReference type="GO" id="GO:0003677">
    <property type="term" value="F:DNA binding"/>
    <property type="evidence" value="ECO:0007669"/>
    <property type="project" value="UniProtKB-KW"/>
</dbReference>
<evidence type="ECO:0000256" key="4">
    <source>
        <dbReference type="ARBA" id="ARBA00023163"/>
    </source>
</evidence>
<dbReference type="GO" id="GO:0003700">
    <property type="term" value="F:DNA-binding transcription factor activity"/>
    <property type="evidence" value="ECO:0007669"/>
    <property type="project" value="InterPro"/>
</dbReference>
<keyword evidence="3" id="KW-0238">DNA-binding</keyword>
<dbReference type="FunFam" id="1.10.10.10:FF:000001">
    <property type="entry name" value="LysR family transcriptional regulator"/>
    <property type="match status" value="1"/>
</dbReference>
<protein>
    <submittedName>
        <fullName evidence="6">LysR family transcriptional regulator</fullName>
    </submittedName>
</protein>
<dbReference type="GO" id="GO:0032993">
    <property type="term" value="C:protein-DNA complex"/>
    <property type="evidence" value="ECO:0007669"/>
    <property type="project" value="TreeGrafter"/>
</dbReference>
<organism evidence="6 7">
    <name type="scientific">Pseudonocardia broussonetiae</name>
    <dbReference type="NCBI Taxonomy" id="2736640"/>
    <lineage>
        <taxon>Bacteria</taxon>
        <taxon>Bacillati</taxon>
        <taxon>Actinomycetota</taxon>
        <taxon>Actinomycetes</taxon>
        <taxon>Pseudonocardiales</taxon>
        <taxon>Pseudonocardiaceae</taxon>
        <taxon>Pseudonocardia</taxon>
    </lineage>
</organism>
<evidence type="ECO:0000313" key="7">
    <source>
        <dbReference type="Proteomes" id="UP000505377"/>
    </source>
</evidence>
<feature type="domain" description="HTH lysR-type" evidence="5">
    <location>
        <begin position="1"/>
        <end position="56"/>
    </location>
</feature>
<dbReference type="InterPro" id="IPR000847">
    <property type="entry name" value="LysR_HTH_N"/>
</dbReference>
<dbReference type="CDD" id="cd08434">
    <property type="entry name" value="PBP2_GltC_like"/>
    <property type="match status" value="1"/>
</dbReference>
<keyword evidence="4" id="KW-0804">Transcription</keyword>
<dbReference type="InterPro" id="IPR036388">
    <property type="entry name" value="WH-like_DNA-bd_sf"/>
</dbReference>
<evidence type="ECO:0000256" key="2">
    <source>
        <dbReference type="ARBA" id="ARBA00023015"/>
    </source>
</evidence>
<dbReference type="PANTHER" id="PTHR30346:SF28">
    <property type="entry name" value="HTH-TYPE TRANSCRIPTIONAL REGULATOR CYNR"/>
    <property type="match status" value="1"/>
</dbReference>
<dbReference type="EMBL" id="CP053564">
    <property type="protein sequence ID" value="QJY50800.1"/>
    <property type="molecule type" value="Genomic_DNA"/>
</dbReference>
<dbReference type="RefSeq" id="WP_172168787.1">
    <property type="nucleotide sequence ID" value="NZ_CP053564.1"/>
</dbReference>
<proteinExistence type="inferred from homology"/>
<evidence type="ECO:0000259" key="5">
    <source>
        <dbReference type="PROSITE" id="PS50931"/>
    </source>
</evidence>
<dbReference type="SUPFAM" id="SSF46785">
    <property type="entry name" value="Winged helix' DNA-binding domain"/>
    <property type="match status" value="1"/>
</dbReference>
<comment type="similarity">
    <text evidence="1">Belongs to the LysR transcriptional regulatory family.</text>
</comment>
<sequence length="297" mass="32438">MDELEWFVALAETGHMTRAAERLSIAQPTLSRALGRLERQVGAPLFDRGHRRMTLNPSGEILLEHARRSLAELAAARERITTLRDPEHGTVRLAFLHSIAASLTPEILRGFRAHAPGVTVDLTQAAGHEILDHLRSGRVDIGLTAPRPDDDAMAWTPLRREQLRLAVPAEHPLAVRGAVDLADARDEPFVTLREPIGLRRLTDDLCARAGITPRIAFESTEIATLEGLVAAGLGVAVVPAPRPHRAEPGVTYLPLTDEAAHRTIGLAWLRTRPRPPVVARFAAFVAARFPLDTRADG</sequence>
<dbReference type="KEGG" id="pbro:HOP40_21625"/>
<reference evidence="6 7" key="1">
    <citation type="submission" date="2020-05" db="EMBL/GenBank/DDBJ databases">
        <authorList>
            <person name="Mo P."/>
        </authorList>
    </citation>
    <scope>NUCLEOTIDE SEQUENCE [LARGE SCALE GENOMIC DNA]</scope>
    <source>
        <strain evidence="6 7">Gen01</strain>
    </source>
</reference>
<dbReference type="SUPFAM" id="SSF53850">
    <property type="entry name" value="Periplasmic binding protein-like II"/>
    <property type="match status" value="1"/>
</dbReference>
<dbReference type="Proteomes" id="UP000505377">
    <property type="component" value="Chromosome"/>
</dbReference>
<name>A0A6M6JTQ3_9PSEU</name>
<dbReference type="PROSITE" id="PS50931">
    <property type="entry name" value="HTH_LYSR"/>
    <property type="match status" value="1"/>
</dbReference>
<evidence type="ECO:0000256" key="3">
    <source>
        <dbReference type="ARBA" id="ARBA00023125"/>
    </source>
</evidence>
<evidence type="ECO:0000256" key="1">
    <source>
        <dbReference type="ARBA" id="ARBA00009437"/>
    </source>
</evidence>
<dbReference type="PRINTS" id="PR00039">
    <property type="entry name" value="HTHLYSR"/>
</dbReference>
<keyword evidence="7" id="KW-1185">Reference proteome</keyword>